<feature type="domain" description="HD/PDEase" evidence="1">
    <location>
        <begin position="16"/>
        <end position="123"/>
    </location>
</feature>
<sequence>MKTREDAEKLLKEYTKSDSLLKHAYAVEQAMRSYALKFGEDVEKWGISGLLHDFDYEQYPSADQHPFKGAEILKNNGFPQDVIDAVLGHADYTGVKRESLMAKTLFAVDELCGFLMACAYVRPDRKMENVKTKSVKKKLKDKSFAKGVNREDIEKGIAELDVDKGEHIEFVINSLSEIAEKLEV</sequence>
<evidence type="ECO:0000313" key="3">
    <source>
        <dbReference type="Proteomes" id="UP000323337"/>
    </source>
</evidence>
<protein>
    <submittedName>
        <fullName evidence="2">HDIG domain-containing protein</fullName>
    </submittedName>
</protein>
<dbReference type="CDD" id="cd00077">
    <property type="entry name" value="HDc"/>
    <property type="match status" value="1"/>
</dbReference>
<dbReference type="Pfam" id="PF01966">
    <property type="entry name" value="HD"/>
    <property type="match status" value="1"/>
</dbReference>
<dbReference type="AlphaFoldDB" id="A0A5D0MGM4"/>
<accession>A0A5D0MGM4</accession>
<comment type="caution">
    <text evidence="2">The sequence shown here is derived from an EMBL/GenBank/DDBJ whole genome shotgun (WGS) entry which is preliminary data.</text>
</comment>
<name>A0A5D0MGM4_FLESI</name>
<gene>
    <name evidence="2" type="ORF">FXF49_09490</name>
</gene>
<dbReference type="RefSeq" id="WP_303701656.1">
    <property type="nucleotide sequence ID" value="NZ_VSIV01000254.1"/>
</dbReference>
<dbReference type="PANTHER" id="PTHR38659">
    <property type="entry name" value="METAL-DEPENDENT PHOSPHOHYDROLASE"/>
    <property type="match status" value="1"/>
</dbReference>
<dbReference type="SUPFAM" id="SSF109604">
    <property type="entry name" value="HD-domain/PDEase-like"/>
    <property type="match status" value="1"/>
</dbReference>
<dbReference type="Gene3D" id="1.10.3210.10">
    <property type="entry name" value="Hypothetical protein af1432"/>
    <property type="match status" value="1"/>
</dbReference>
<dbReference type="SMART" id="SM00471">
    <property type="entry name" value="HDc"/>
    <property type="match status" value="1"/>
</dbReference>
<evidence type="ECO:0000313" key="2">
    <source>
        <dbReference type="EMBL" id="TYB32827.1"/>
    </source>
</evidence>
<dbReference type="InterPro" id="IPR003607">
    <property type="entry name" value="HD/PDEase_dom"/>
</dbReference>
<reference evidence="2 3" key="1">
    <citation type="submission" date="2019-08" db="EMBL/GenBank/DDBJ databases">
        <title>Genomic characterization of a novel candidate phylum (ARYD3) from a high temperature, high salinity tertiary oil reservoir in north central Oklahoma, USA.</title>
        <authorList>
            <person name="Youssef N.H."/>
            <person name="Yadav A."/>
            <person name="Elshahed M.S."/>
        </authorList>
    </citation>
    <scope>NUCLEOTIDE SEQUENCE [LARGE SCALE GENOMIC DNA]</scope>
    <source>
        <strain evidence="2">ARYD1</strain>
    </source>
</reference>
<dbReference type="Proteomes" id="UP000323337">
    <property type="component" value="Unassembled WGS sequence"/>
</dbReference>
<dbReference type="InterPro" id="IPR006675">
    <property type="entry name" value="HDIG_dom"/>
</dbReference>
<dbReference type="EMBL" id="VSIV01000254">
    <property type="protein sequence ID" value="TYB32827.1"/>
    <property type="molecule type" value="Genomic_DNA"/>
</dbReference>
<dbReference type="PANTHER" id="PTHR38659:SF1">
    <property type="entry name" value="METAL DEPENDENT PHOSPHOHYDROLASE"/>
    <property type="match status" value="1"/>
</dbReference>
<dbReference type="NCBIfam" id="TIGR00277">
    <property type="entry name" value="HDIG"/>
    <property type="match status" value="1"/>
</dbReference>
<organism evidence="2 3">
    <name type="scientific">Flexistipes sinusarabici</name>
    <dbReference type="NCBI Taxonomy" id="2352"/>
    <lineage>
        <taxon>Bacteria</taxon>
        <taxon>Pseudomonadati</taxon>
        <taxon>Deferribacterota</taxon>
        <taxon>Deferribacteres</taxon>
        <taxon>Deferribacterales</taxon>
        <taxon>Flexistipitaceae</taxon>
        <taxon>Flexistipes</taxon>
    </lineage>
</organism>
<evidence type="ECO:0000259" key="1">
    <source>
        <dbReference type="SMART" id="SM00471"/>
    </source>
</evidence>
<proteinExistence type="predicted"/>
<dbReference type="InterPro" id="IPR006674">
    <property type="entry name" value="HD_domain"/>
</dbReference>